<organism evidence="2 3">
    <name type="scientific">Catenovulum agarivorans DS-2</name>
    <dbReference type="NCBI Taxonomy" id="1328313"/>
    <lineage>
        <taxon>Bacteria</taxon>
        <taxon>Pseudomonadati</taxon>
        <taxon>Pseudomonadota</taxon>
        <taxon>Gammaproteobacteria</taxon>
        <taxon>Alteromonadales</taxon>
        <taxon>Alteromonadaceae</taxon>
        <taxon>Catenovulum</taxon>
    </lineage>
</organism>
<name>W7QJX1_9ALTE</name>
<evidence type="ECO:0000313" key="2">
    <source>
        <dbReference type="EMBL" id="EWH12191.1"/>
    </source>
</evidence>
<gene>
    <name evidence="2" type="ORF">DS2_00670</name>
</gene>
<protein>
    <recommendedName>
        <fullName evidence="4">Lipoprotein</fullName>
    </recommendedName>
</protein>
<sequence length="139" mass="15897">MEKIKILFTAIIVLISASHLSGCKQASAYTQVSNNPPTEQLSKQTINQVKHTFHASFVYGDWRFQGVQVVKDSINAYIQIPDKLDMAEKQQKAYIQQVICPSAQHAQMWLSIKNHPLWVHLYTHDKRYGVYAECTNPHA</sequence>
<evidence type="ECO:0000256" key="1">
    <source>
        <dbReference type="SAM" id="SignalP"/>
    </source>
</evidence>
<evidence type="ECO:0008006" key="4">
    <source>
        <dbReference type="Google" id="ProtNLM"/>
    </source>
</evidence>
<dbReference type="AlphaFoldDB" id="W7QJX1"/>
<dbReference type="Proteomes" id="UP000019276">
    <property type="component" value="Unassembled WGS sequence"/>
</dbReference>
<reference evidence="2 3" key="1">
    <citation type="journal article" date="2014" name="Genome Announc.">
        <title>Draft Genome Sequence of the Agar-Degrading Bacterium Catenovulum sp. Strain DS-2, Isolated from Intestines of Haliotis diversicolor.</title>
        <authorList>
            <person name="Shan D."/>
            <person name="Li X."/>
            <person name="Gu Z."/>
            <person name="Wei G."/>
            <person name="Gao Z."/>
            <person name="Shao Z."/>
        </authorList>
    </citation>
    <scope>NUCLEOTIDE SEQUENCE [LARGE SCALE GENOMIC DNA]</scope>
    <source>
        <strain evidence="2 3">DS-2</strain>
    </source>
</reference>
<feature type="signal peptide" evidence="1">
    <location>
        <begin position="1"/>
        <end position="28"/>
    </location>
</feature>
<keyword evidence="3" id="KW-1185">Reference proteome</keyword>
<proteinExistence type="predicted"/>
<accession>W7QJX1</accession>
<dbReference type="OrthoDB" id="6386237at2"/>
<dbReference type="eggNOG" id="ENOG50332DN">
    <property type="taxonomic scope" value="Bacteria"/>
</dbReference>
<dbReference type="RefSeq" id="WP_035012652.1">
    <property type="nucleotide sequence ID" value="NZ_ARZY01000001.1"/>
</dbReference>
<feature type="chain" id="PRO_5004898075" description="Lipoprotein" evidence="1">
    <location>
        <begin position="29"/>
        <end position="139"/>
    </location>
</feature>
<comment type="caution">
    <text evidence="2">The sequence shown here is derived from an EMBL/GenBank/DDBJ whole genome shotgun (WGS) entry which is preliminary data.</text>
</comment>
<keyword evidence="1" id="KW-0732">Signal</keyword>
<dbReference type="STRING" id="1328313.DS2_00670"/>
<dbReference type="EMBL" id="ARZY01000001">
    <property type="protein sequence ID" value="EWH12191.1"/>
    <property type="molecule type" value="Genomic_DNA"/>
</dbReference>
<evidence type="ECO:0000313" key="3">
    <source>
        <dbReference type="Proteomes" id="UP000019276"/>
    </source>
</evidence>